<dbReference type="Proteomes" id="UP000198415">
    <property type="component" value="Unassembled WGS sequence"/>
</dbReference>
<keyword evidence="2" id="KW-1185">Reference proteome</keyword>
<reference evidence="1 2" key="1">
    <citation type="submission" date="2017-06" db="EMBL/GenBank/DDBJ databases">
        <authorList>
            <person name="Kim H.J."/>
            <person name="Triplett B.A."/>
        </authorList>
    </citation>
    <scope>NUCLEOTIDE SEQUENCE [LARGE SCALE GENOMIC DNA]</scope>
    <source>
        <strain evidence="1 2">DSM 43151</strain>
    </source>
</reference>
<dbReference type="EMBL" id="FZNR01000003">
    <property type="protein sequence ID" value="SNR58395.1"/>
    <property type="molecule type" value="Genomic_DNA"/>
</dbReference>
<name>A0A238XHB3_9ACTN</name>
<evidence type="ECO:0000313" key="1">
    <source>
        <dbReference type="EMBL" id="SNR58395.1"/>
    </source>
</evidence>
<dbReference type="AlphaFoldDB" id="A0A238XHB3"/>
<accession>A0A238XHB3</accession>
<gene>
    <name evidence="1" type="ORF">SAMN06264365_103465</name>
</gene>
<proteinExistence type="predicted"/>
<sequence>MIVMKVTEIPAWRWGERFDPRLVRAVVDAADATNDLALALAEASLQEQQANTRLERLSREGDTAAAPRRRAAAEAWYDEAGEFAERVAALYAREALRFAFLTAGLLTRLKAGADPTALAPEVPDGLQPSQLYRDPSLLPPPPIEDEDGVAAVNELSLALTYTDIMAAVRLVSATSERVDALDAGAEADETSSVWGTGGVDLAQALHRYGHLCLWRLAGLRPETWPTP</sequence>
<organism evidence="1 2">
    <name type="scientific">Actinoplanes regularis</name>
    <dbReference type="NCBI Taxonomy" id="52697"/>
    <lineage>
        <taxon>Bacteria</taxon>
        <taxon>Bacillati</taxon>
        <taxon>Actinomycetota</taxon>
        <taxon>Actinomycetes</taxon>
        <taxon>Micromonosporales</taxon>
        <taxon>Micromonosporaceae</taxon>
        <taxon>Actinoplanes</taxon>
    </lineage>
</organism>
<protein>
    <submittedName>
        <fullName evidence="1">Uncharacterized protein</fullName>
    </submittedName>
</protein>
<evidence type="ECO:0000313" key="2">
    <source>
        <dbReference type="Proteomes" id="UP000198415"/>
    </source>
</evidence>